<organism evidence="2 3">
    <name type="scientific">Martelella lutilitoris</name>
    <dbReference type="NCBI Taxonomy" id="2583532"/>
    <lineage>
        <taxon>Bacteria</taxon>
        <taxon>Pseudomonadati</taxon>
        <taxon>Pseudomonadota</taxon>
        <taxon>Alphaproteobacteria</taxon>
        <taxon>Hyphomicrobiales</taxon>
        <taxon>Aurantimonadaceae</taxon>
        <taxon>Martelella</taxon>
    </lineage>
</organism>
<name>A0A7T7HHJ0_9HYPH</name>
<dbReference type="Proteomes" id="UP000596083">
    <property type="component" value="Chromosome"/>
</dbReference>
<gene>
    <name evidence="2" type="ORF">JET14_13355</name>
</gene>
<dbReference type="AlphaFoldDB" id="A0A7T7HHJ0"/>
<feature type="compositionally biased region" description="Basic and acidic residues" evidence="1">
    <location>
        <begin position="206"/>
        <end position="215"/>
    </location>
</feature>
<dbReference type="KEGG" id="mlut:JET14_13355"/>
<reference evidence="2 3" key="1">
    <citation type="submission" date="2020-12" db="EMBL/GenBank/DDBJ databases">
        <authorList>
            <person name="Zheng R.K."/>
            <person name="Sun C.M."/>
        </authorList>
    </citation>
    <scope>NUCLEOTIDE SEQUENCE [LARGE SCALE GENOMIC DNA]</scope>
    <source>
        <strain evidence="2 3">ZRK001</strain>
    </source>
</reference>
<evidence type="ECO:0000256" key="1">
    <source>
        <dbReference type="SAM" id="MobiDB-lite"/>
    </source>
</evidence>
<accession>A0A7T7HHJ0</accession>
<sequence>MRGDMTRDDIHALFITAAEVDRRLPDTARPARLKAQSLETVHTREDMNGWGTERLSEERKAFWEGLRDRIGAEQMTAYEKALEMIAICPEESHRRALWAWARAKAGGKPFARWCRSEGISRTAGCNRKDRAVAFLAAQVGGSAAYPTQVDGFDGFTDAPEINDIEPTIATGMRAWNDGDLPREPQPEARSFSWAEKQNKMRRARAEKRAREQATA</sequence>
<evidence type="ECO:0000313" key="3">
    <source>
        <dbReference type="Proteomes" id="UP000596083"/>
    </source>
</evidence>
<feature type="region of interest" description="Disordered" evidence="1">
    <location>
        <begin position="173"/>
        <end position="215"/>
    </location>
</feature>
<dbReference type="EMBL" id="CP066786">
    <property type="protein sequence ID" value="QQM29311.1"/>
    <property type="molecule type" value="Genomic_DNA"/>
</dbReference>
<dbReference type="RefSeq" id="WP_200334141.1">
    <property type="nucleotide sequence ID" value="NZ_CP066786.1"/>
</dbReference>
<protein>
    <submittedName>
        <fullName evidence="2">Uncharacterized protein</fullName>
    </submittedName>
</protein>
<evidence type="ECO:0000313" key="2">
    <source>
        <dbReference type="EMBL" id="QQM29311.1"/>
    </source>
</evidence>
<proteinExistence type="predicted"/>